<reference evidence="1 2" key="1">
    <citation type="submission" date="2024-02" db="EMBL/GenBank/DDBJ databases">
        <title>Whole genome sequencing of Parabacteroides sp. AD58.</title>
        <authorList>
            <person name="Chaplin A.V."/>
            <person name="Pikina A.P."/>
            <person name="Sokolova S.R."/>
            <person name="Korostin D.O."/>
            <person name="Efimov B.A."/>
        </authorList>
    </citation>
    <scope>NUCLEOTIDE SEQUENCE [LARGE SCALE GENOMIC DNA]</scope>
    <source>
        <strain evidence="1 2">AD58</strain>
    </source>
</reference>
<keyword evidence="2" id="KW-1185">Reference proteome</keyword>
<accession>A0ABZ2ILP7</accession>
<proteinExistence type="predicted"/>
<sequence>MNTFKTIFAVLSSVCLLSCQETIHNDAPENIEVDVTKTQDEALFSKYEYIPLETSENCLLPAMLHKIVSCHDTLVIHSIIQNTLLSFKNDGSFIRRFPIGNGPDELIYPVDIALDPENNTLQILDSYQFIKEFSLDGTRICEIKVEDPYMRVGKLKNEVLLFDANLGKKNDYYFEFTDGQNNLKLINKKKYFNDIVYIPYSTFSTVDDNTVFFYHQFENVVYSWTPKDTIATPVYQLTFPHEKSIADLSLESPLQARDYQKLYDAKEYIFGIKSLYVTNNLLFFTVETDQLYYCLYDRDTKKIRICNQLLEGLPNPDGIIGIEGNYLLYALTPEQIITYSQENPLSEKISSQMKGMKEDDNPVIIKCKMN</sequence>
<evidence type="ECO:0000313" key="1">
    <source>
        <dbReference type="EMBL" id="WWV66937.1"/>
    </source>
</evidence>
<evidence type="ECO:0000313" key="2">
    <source>
        <dbReference type="Proteomes" id="UP001320603"/>
    </source>
</evidence>
<dbReference type="SUPFAM" id="SSF63825">
    <property type="entry name" value="YWTD domain"/>
    <property type="match status" value="1"/>
</dbReference>
<dbReference type="Pfam" id="PF17170">
    <property type="entry name" value="DUF5128"/>
    <property type="match status" value="1"/>
</dbReference>
<dbReference type="EMBL" id="CP146284">
    <property type="protein sequence ID" value="WWV66937.1"/>
    <property type="molecule type" value="Genomic_DNA"/>
</dbReference>
<name>A0ABZ2ILP7_9BACT</name>
<organism evidence="1 2">
    <name type="scientific">Parabacteroides absconsus</name>
    <dbReference type="NCBI Taxonomy" id="2951805"/>
    <lineage>
        <taxon>Bacteria</taxon>
        <taxon>Pseudomonadati</taxon>
        <taxon>Bacteroidota</taxon>
        <taxon>Bacteroidia</taxon>
        <taxon>Bacteroidales</taxon>
        <taxon>Tannerellaceae</taxon>
        <taxon>Parabacteroides</taxon>
    </lineage>
</organism>
<protein>
    <submittedName>
        <fullName evidence="1">6-bladed beta-propeller</fullName>
    </submittedName>
</protein>
<dbReference type="RefSeq" id="WP_251967408.1">
    <property type="nucleotide sequence ID" value="NZ_CP146284.1"/>
</dbReference>
<dbReference type="Proteomes" id="UP001320603">
    <property type="component" value="Chromosome"/>
</dbReference>
<gene>
    <name evidence="1" type="ORF">NEE14_002805</name>
</gene>